<evidence type="ECO:0000256" key="3">
    <source>
        <dbReference type="ARBA" id="ARBA00022481"/>
    </source>
</evidence>
<keyword evidence="9 11" id="KW-0807">Transducer</keyword>
<organism evidence="17 18">
    <name type="scientific">Pseudomonas matsuisoli</name>
    <dbReference type="NCBI Taxonomy" id="1515666"/>
    <lineage>
        <taxon>Bacteria</taxon>
        <taxon>Pseudomonadati</taxon>
        <taxon>Pseudomonadota</taxon>
        <taxon>Gammaproteobacteria</taxon>
        <taxon>Pseudomonadales</taxon>
        <taxon>Pseudomonadaceae</taxon>
        <taxon>Pseudomonas</taxon>
    </lineage>
</organism>
<evidence type="ECO:0000256" key="5">
    <source>
        <dbReference type="ARBA" id="ARBA00022519"/>
    </source>
</evidence>
<dbReference type="GO" id="GO:0007165">
    <property type="term" value="P:signal transduction"/>
    <property type="evidence" value="ECO:0007669"/>
    <property type="project" value="UniProtKB-KW"/>
</dbReference>
<evidence type="ECO:0000256" key="4">
    <source>
        <dbReference type="ARBA" id="ARBA00022500"/>
    </source>
</evidence>
<dbReference type="Pfam" id="PF00015">
    <property type="entry name" value="MCPsignal"/>
    <property type="match status" value="1"/>
</dbReference>
<dbReference type="CDD" id="cd11386">
    <property type="entry name" value="MCP_signal"/>
    <property type="match status" value="1"/>
</dbReference>
<feature type="domain" description="HAMP" evidence="16">
    <location>
        <begin position="356"/>
        <end position="408"/>
    </location>
</feature>
<keyword evidence="6 13" id="KW-0812">Transmembrane</keyword>
<dbReference type="EMBL" id="BMPO01000002">
    <property type="protein sequence ID" value="GGJ85877.1"/>
    <property type="molecule type" value="Genomic_DNA"/>
</dbReference>
<keyword evidence="18" id="KW-1185">Reference proteome</keyword>
<comment type="caution">
    <text evidence="17">The sequence shown here is derived from an EMBL/GenBank/DDBJ whole genome shotgun (WGS) entry which is preliminary data.</text>
</comment>
<dbReference type="PROSITE" id="PS50885">
    <property type="entry name" value="HAMP"/>
    <property type="match status" value="1"/>
</dbReference>
<accession>A0A917PNV8</accession>
<evidence type="ECO:0000259" key="15">
    <source>
        <dbReference type="PROSITE" id="PS50192"/>
    </source>
</evidence>
<evidence type="ECO:0000259" key="14">
    <source>
        <dbReference type="PROSITE" id="PS50111"/>
    </source>
</evidence>
<dbReference type="PROSITE" id="PS50192">
    <property type="entry name" value="T_SNARE"/>
    <property type="match status" value="1"/>
</dbReference>
<proteinExistence type="inferred from homology"/>
<dbReference type="Gene3D" id="1.10.287.950">
    <property type="entry name" value="Methyl-accepting chemotaxis protein"/>
    <property type="match status" value="1"/>
</dbReference>
<protein>
    <submittedName>
        <fullName evidence="17">Methyl-accepting chemotaxis protein</fullName>
    </submittedName>
</protein>
<gene>
    <name evidence="17" type="ORF">GCM10009304_09940</name>
</gene>
<dbReference type="CDD" id="cd06225">
    <property type="entry name" value="HAMP"/>
    <property type="match status" value="1"/>
</dbReference>
<keyword evidence="2" id="KW-1003">Cell membrane</keyword>
<feature type="coiled-coil region" evidence="12">
    <location>
        <begin position="90"/>
        <end position="144"/>
    </location>
</feature>
<name>A0A917PNV8_9PSED</name>
<keyword evidence="8 13" id="KW-0472">Membrane</keyword>
<reference evidence="17" key="1">
    <citation type="journal article" date="2014" name="Int. J. Syst. Evol. Microbiol.">
        <title>Complete genome sequence of Corynebacterium casei LMG S-19264T (=DSM 44701T), isolated from a smear-ripened cheese.</title>
        <authorList>
            <consortium name="US DOE Joint Genome Institute (JGI-PGF)"/>
            <person name="Walter F."/>
            <person name="Albersmeier A."/>
            <person name="Kalinowski J."/>
            <person name="Ruckert C."/>
        </authorList>
    </citation>
    <scope>NUCLEOTIDE SEQUENCE</scope>
    <source>
        <strain evidence="17">JCM 30078</strain>
    </source>
</reference>
<evidence type="ECO:0000256" key="8">
    <source>
        <dbReference type="ARBA" id="ARBA00023136"/>
    </source>
</evidence>
<dbReference type="Proteomes" id="UP000635983">
    <property type="component" value="Unassembled WGS sequence"/>
</dbReference>
<keyword evidence="3" id="KW-0488">Methylation</keyword>
<evidence type="ECO:0000256" key="12">
    <source>
        <dbReference type="SAM" id="Coils"/>
    </source>
</evidence>
<dbReference type="GO" id="GO:0005886">
    <property type="term" value="C:plasma membrane"/>
    <property type="evidence" value="ECO:0007669"/>
    <property type="project" value="UniProtKB-SubCell"/>
</dbReference>
<keyword evidence="7 13" id="KW-1133">Transmembrane helix</keyword>
<dbReference type="InterPro" id="IPR004089">
    <property type="entry name" value="MCPsignal_dom"/>
</dbReference>
<evidence type="ECO:0000256" key="2">
    <source>
        <dbReference type="ARBA" id="ARBA00022475"/>
    </source>
</evidence>
<dbReference type="PROSITE" id="PS50111">
    <property type="entry name" value="CHEMOTAXIS_TRANSDUC_2"/>
    <property type="match status" value="1"/>
</dbReference>
<dbReference type="Pfam" id="PF00672">
    <property type="entry name" value="HAMP"/>
    <property type="match status" value="1"/>
</dbReference>
<feature type="transmembrane region" description="Helical" evidence="13">
    <location>
        <begin position="21"/>
        <end position="39"/>
    </location>
</feature>
<dbReference type="FunFam" id="1.10.287.950:FF:000001">
    <property type="entry name" value="Methyl-accepting chemotaxis sensory transducer"/>
    <property type="match status" value="1"/>
</dbReference>
<evidence type="ECO:0000256" key="10">
    <source>
        <dbReference type="ARBA" id="ARBA00029447"/>
    </source>
</evidence>
<evidence type="ECO:0000313" key="18">
    <source>
        <dbReference type="Proteomes" id="UP000635983"/>
    </source>
</evidence>
<feature type="domain" description="T-SNARE coiled-coil homology" evidence="15">
    <location>
        <begin position="600"/>
        <end position="649"/>
    </location>
</feature>
<keyword evidence="4" id="KW-0145">Chemotaxis</keyword>
<evidence type="ECO:0000259" key="16">
    <source>
        <dbReference type="PROSITE" id="PS50885"/>
    </source>
</evidence>
<evidence type="ECO:0000256" key="11">
    <source>
        <dbReference type="PROSITE-ProRule" id="PRU00284"/>
    </source>
</evidence>
<dbReference type="PANTHER" id="PTHR32089">
    <property type="entry name" value="METHYL-ACCEPTING CHEMOTAXIS PROTEIN MCPB"/>
    <property type="match status" value="1"/>
</dbReference>
<evidence type="ECO:0000256" key="13">
    <source>
        <dbReference type="SAM" id="Phobius"/>
    </source>
</evidence>
<dbReference type="GO" id="GO:0006935">
    <property type="term" value="P:chemotaxis"/>
    <property type="evidence" value="ECO:0007669"/>
    <property type="project" value="UniProtKB-KW"/>
</dbReference>
<keyword evidence="5" id="KW-0997">Cell inner membrane</keyword>
<feature type="transmembrane region" description="Helical" evidence="13">
    <location>
        <begin position="333"/>
        <end position="354"/>
    </location>
</feature>
<dbReference type="InterPro" id="IPR000727">
    <property type="entry name" value="T_SNARE_dom"/>
</dbReference>
<dbReference type="AlphaFoldDB" id="A0A917PNV8"/>
<sequence length="685" mass="73513">MNLLLKPGARLLERFRFSRKFLLIALIFILPLGYAIWTISAGHARTLENIAQKQSGVRQLRTLDHVDVAIMTSRNLAARWKALDTTTRVNEDARGALARLVEQEQALNEALSDATHVLTAENASAETLAALEDLKRIAEKLQSNALKELNWWPDGYQRFTDALQQASTLRDRIASDTGLILDPRLDTYLLVQFGTQSSPQLGRQLGVLASVGQGVVASGSFSLQTRLQLREIRAGIDNSRALFVKGAETLSDIPEASLEPWKGTYRDTLAALDAWTSQLDSKLFGEGGIALDLPTFEQGMDGALGKVFTLESATLDALENRLGEYYGQSLRTLILTLIAFSALAGLAMYALLCLQASIRAGAGQITAMAQALREGDLRGRIRVDGQDELAAIGTALNEAVIQLRGSLSTVNNEAAALDDTVASLSQQAQSSLTSVEQQQQQVSQIATAATQMAATAQSVAENCELAAQDVGQTRRIAESSNQRSRETTESMRGLIERLAATADAMEQLNVQAQQIGRVVDVIGGIAEQTNLLALNAAIEAARAGEHGRGFAVVADEVRNLSKRTQESTREIGTTVASLRAVVDDAVRLMQAAYAQAETDAGAVGEMGHELDEISRSVQRVNDMIAQIATAVEEQAATADDVSGNIQHVDQAAARLLDGAQAVHGAADRLSDGSRSLTRSTATFKV</sequence>
<feature type="domain" description="Methyl-accepting transducer" evidence="14">
    <location>
        <begin position="413"/>
        <end position="649"/>
    </location>
</feature>
<dbReference type="GO" id="GO:0004888">
    <property type="term" value="F:transmembrane signaling receptor activity"/>
    <property type="evidence" value="ECO:0007669"/>
    <property type="project" value="InterPro"/>
</dbReference>
<dbReference type="PANTHER" id="PTHR32089:SF112">
    <property type="entry name" value="LYSOZYME-LIKE PROTEIN-RELATED"/>
    <property type="match status" value="1"/>
</dbReference>
<evidence type="ECO:0000256" key="1">
    <source>
        <dbReference type="ARBA" id="ARBA00004429"/>
    </source>
</evidence>
<keyword evidence="12" id="KW-0175">Coiled coil</keyword>
<dbReference type="SUPFAM" id="SSF58104">
    <property type="entry name" value="Methyl-accepting chemotaxis protein (MCP) signaling domain"/>
    <property type="match status" value="1"/>
</dbReference>
<dbReference type="InterPro" id="IPR004090">
    <property type="entry name" value="Chemotax_Me-accpt_rcpt"/>
</dbReference>
<reference evidence="17" key="2">
    <citation type="submission" date="2020-09" db="EMBL/GenBank/DDBJ databases">
        <authorList>
            <person name="Sun Q."/>
            <person name="Ohkuma M."/>
        </authorList>
    </citation>
    <scope>NUCLEOTIDE SEQUENCE</scope>
    <source>
        <strain evidence="17">JCM 30078</strain>
    </source>
</reference>
<evidence type="ECO:0000256" key="6">
    <source>
        <dbReference type="ARBA" id="ARBA00022692"/>
    </source>
</evidence>
<evidence type="ECO:0000313" key="17">
    <source>
        <dbReference type="EMBL" id="GGJ85877.1"/>
    </source>
</evidence>
<evidence type="ECO:0000256" key="7">
    <source>
        <dbReference type="ARBA" id="ARBA00022989"/>
    </source>
</evidence>
<dbReference type="PRINTS" id="PR00260">
    <property type="entry name" value="CHEMTRNSDUCR"/>
</dbReference>
<comment type="subcellular location">
    <subcellularLocation>
        <location evidence="1">Cell inner membrane</location>
        <topology evidence="1">Multi-pass membrane protein</topology>
    </subcellularLocation>
</comment>
<dbReference type="InterPro" id="IPR003660">
    <property type="entry name" value="HAMP_dom"/>
</dbReference>
<dbReference type="SMART" id="SM00304">
    <property type="entry name" value="HAMP"/>
    <property type="match status" value="1"/>
</dbReference>
<evidence type="ECO:0000256" key="9">
    <source>
        <dbReference type="ARBA" id="ARBA00023224"/>
    </source>
</evidence>
<comment type="similarity">
    <text evidence="10">Belongs to the methyl-accepting chemotaxis (MCP) protein family.</text>
</comment>
<dbReference type="SMART" id="SM00283">
    <property type="entry name" value="MA"/>
    <property type="match status" value="1"/>
</dbReference>